<dbReference type="SUPFAM" id="SSF55781">
    <property type="entry name" value="GAF domain-like"/>
    <property type="match status" value="1"/>
</dbReference>
<dbReference type="PANTHER" id="PTHR43155:SF2">
    <property type="entry name" value="CYCLIC DI-GMP PHOSPHODIESTERASE PA4108"/>
    <property type="match status" value="1"/>
</dbReference>
<evidence type="ECO:0000313" key="3">
    <source>
        <dbReference type="Proteomes" id="UP000179243"/>
    </source>
</evidence>
<dbReference type="Proteomes" id="UP000179243">
    <property type="component" value="Unassembled WGS sequence"/>
</dbReference>
<dbReference type="Gene3D" id="1.10.3210.10">
    <property type="entry name" value="Hypothetical protein af1432"/>
    <property type="match status" value="2"/>
</dbReference>
<comment type="caution">
    <text evidence="2">The sequence shown here is derived from an EMBL/GenBank/DDBJ whole genome shotgun (WGS) entry which is preliminary data.</text>
</comment>
<feature type="domain" description="HD-GYP" evidence="1">
    <location>
        <begin position="460"/>
        <end position="658"/>
    </location>
</feature>
<dbReference type="InterPro" id="IPR037522">
    <property type="entry name" value="HD_GYP_dom"/>
</dbReference>
<protein>
    <recommendedName>
        <fullName evidence="1">HD-GYP domain-containing protein</fullName>
    </recommendedName>
</protein>
<dbReference type="SMART" id="SM00065">
    <property type="entry name" value="GAF"/>
    <property type="match status" value="1"/>
</dbReference>
<dbReference type="InterPro" id="IPR003607">
    <property type="entry name" value="HD/PDEase_dom"/>
</dbReference>
<reference evidence="2 3" key="1">
    <citation type="journal article" date="2016" name="Nat. Commun.">
        <title>Thousands of microbial genomes shed light on interconnected biogeochemical processes in an aquifer system.</title>
        <authorList>
            <person name="Anantharaman K."/>
            <person name="Brown C.T."/>
            <person name="Hug L.A."/>
            <person name="Sharon I."/>
            <person name="Castelle C.J."/>
            <person name="Probst A.J."/>
            <person name="Thomas B.C."/>
            <person name="Singh A."/>
            <person name="Wilkins M.J."/>
            <person name="Karaoz U."/>
            <person name="Brodie E.L."/>
            <person name="Williams K.H."/>
            <person name="Hubbard S.S."/>
            <person name="Banfield J.F."/>
        </authorList>
    </citation>
    <scope>NUCLEOTIDE SEQUENCE [LARGE SCALE GENOMIC DNA]</scope>
</reference>
<dbReference type="Pfam" id="PF01966">
    <property type="entry name" value="HD"/>
    <property type="match status" value="1"/>
</dbReference>
<dbReference type="Pfam" id="PF13487">
    <property type="entry name" value="HD_5"/>
    <property type="match status" value="1"/>
</dbReference>
<evidence type="ECO:0000259" key="1">
    <source>
        <dbReference type="PROSITE" id="PS51832"/>
    </source>
</evidence>
<evidence type="ECO:0000313" key="2">
    <source>
        <dbReference type="EMBL" id="OGK04213.1"/>
    </source>
</evidence>
<dbReference type="SMART" id="SM00471">
    <property type="entry name" value="HDc"/>
    <property type="match status" value="1"/>
</dbReference>
<dbReference type="SUPFAM" id="SSF109604">
    <property type="entry name" value="HD-domain/PDEase-like"/>
    <property type="match status" value="2"/>
</dbReference>
<dbReference type="AlphaFoldDB" id="A0A1F7FC50"/>
<dbReference type="Gene3D" id="3.30.450.40">
    <property type="match status" value="1"/>
</dbReference>
<dbReference type="EMBL" id="MFYX01000074">
    <property type="protein sequence ID" value="OGK04213.1"/>
    <property type="molecule type" value="Genomic_DNA"/>
</dbReference>
<dbReference type="InterPro" id="IPR006674">
    <property type="entry name" value="HD_domain"/>
</dbReference>
<sequence length="658" mass="74916">MSENPVETIRFIHCLSRSSLNLATLKGMCGTGFEFIELPEGNVVTTVLDNEKLNILLLDKNQFNQFPTDTTSYFRVRFFLVAGDQEISTDLLDYELIQHWFRENPAEKELSFALLRAHIDYRQRRELSNLQKQIYIAQKNLAELNRIGASLNSEHDLDILLSLILEKCMEITSSDAGSLYLVINEEKSLSSLSGSSRERKLHFKISKNQSRDVAFTEFTMDISNKSISGSVALTGEIINIEDVHFLPKDATYSWNKNIDEASGYHTKSMLTVPMKNSKDEIIGVVQLINKKVNPRIKLMEEADFDKYVRIYTQNDESLAVSLAGQAAVALDNARLYQDITHLFEGFIRASVTAIESRDPTTSGHSERVATLSVGMAQAINKVDKGPYATITFSEQQVREIKYAALLHDFGKIGVRENVLVKAKKLYPFELDTINCRYEIIKKYVENEYMKKKNDFLLAYGNKVAQEHMENLDQEMARRLSEIDAFFTFILKANEPTVLEEGGFEKIQQIGQMVFNHKGSRIELLTPQEIQRLSIKRGSLSEDERVEIESHVTHTFKFLSKIPWTEDLKSVPAIAYMHHEKVDGSGYPRQVRTTDIPVQSRIMTIADIFDALTASDRPYKKAMPAEKALDILAIEVKQGKLDNDLFDLFVEARIFATVL</sequence>
<gene>
    <name evidence="2" type="ORF">A2519_17780</name>
</gene>
<dbReference type="Pfam" id="PF01590">
    <property type="entry name" value="GAF"/>
    <property type="match status" value="1"/>
</dbReference>
<dbReference type="InterPro" id="IPR029016">
    <property type="entry name" value="GAF-like_dom_sf"/>
</dbReference>
<accession>A0A1F7FC50</accession>
<name>A0A1F7FC50_UNCRA</name>
<organism evidence="2 3">
    <name type="scientific">Candidatus Raymondbacteria bacterium RIFOXYD12_FULL_49_13</name>
    <dbReference type="NCBI Taxonomy" id="1817890"/>
    <lineage>
        <taxon>Bacteria</taxon>
        <taxon>Raymondiibacteriota</taxon>
    </lineage>
</organism>
<dbReference type="CDD" id="cd00077">
    <property type="entry name" value="HDc"/>
    <property type="match status" value="1"/>
</dbReference>
<dbReference type="InterPro" id="IPR003018">
    <property type="entry name" value="GAF"/>
</dbReference>
<dbReference type="PANTHER" id="PTHR43155">
    <property type="entry name" value="CYCLIC DI-GMP PHOSPHODIESTERASE PA4108-RELATED"/>
    <property type="match status" value="1"/>
</dbReference>
<proteinExistence type="predicted"/>
<feature type="domain" description="HD-GYP" evidence="1">
    <location>
        <begin position="339"/>
        <end position="464"/>
    </location>
</feature>
<dbReference type="PROSITE" id="PS51832">
    <property type="entry name" value="HD_GYP"/>
    <property type="match status" value="2"/>
</dbReference>